<comment type="pathway">
    <text evidence="1">Lipid metabolism.</text>
</comment>
<dbReference type="SMART" id="SM00563">
    <property type="entry name" value="PlsC"/>
    <property type="match status" value="1"/>
</dbReference>
<evidence type="ECO:0000256" key="1">
    <source>
        <dbReference type="ARBA" id="ARBA00005189"/>
    </source>
</evidence>
<evidence type="ECO:0000313" key="8">
    <source>
        <dbReference type="Proteomes" id="UP000075621"/>
    </source>
</evidence>
<name>A0AAD0XDV4_9GAMM</name>
<evidence type="ECO:0000313" key="9">
    <source>
        <dbReference type="Proteomes" id="UP000279995"/>
    </source>
</evidence>
<accession>A0AAD0XDV4</accession>
<evidence type="ECO:0000256" key="4">
    <source>
        <dbReference type="SAM" id="Phobius"/>
    </source>
</evidence>
<keyword evidence="4" id="KW-1133">Transmembrane helix</keyword>
<feature type="transmembrane region" description="Helical" evidence="4">
    <location>
        <begin position="57"/>
        <end position="79"/>
    </location>
</feature>
<dbReference type="PANTHER" id="PTHR10434:SF66">
    <property type="entry name" value="PHOSPHOLIPID_GLYCEROL ACYLTRANSFERASE DOMAIN-CONTAINING PROTEIN"/>
    <property type="match status" value="1"/>
</dbReference>
<dbReference type="Pfam" id="PF01553">
    <property type="entry name" value="Acyltransferase"/>
    <property type="match status" value="1"/>
</dbReference>
<dbReference type="GO" id="GO:0003841">
    <property type="term" value="F:1-acylglycerol-3-phosphate O-acyltransferase activity"/>
    <property type="evidence" value="ECO:0007669"/>
    <property type="project" value="TreeGrafter"/>
</dbReference>
<dbReference type="Proteomes" id="UP000075621">
    <property type="component" value="Unassembled WGS sequence"/>
</dbReference>
<protein>
    <submittedName>
        <fullName evidence="6">1-acyl-sn-glycerol-3-phosphate acyltransferase</fullName>
    </submittedName>
    <submittedName>
        <fullName evidence="7">Acyl-phosphate glycerol 3-phosphate acyltransferase</fullName>
    </submittedName>
</protein>
<dbReference type="Proteomes" id="UP000279995">
    <property type="component" value="Chromosome II"/>
</dbReference>
<dbReference type="InterPro" id="IPR002123">
    <property type="entry name" value="Plipid/glycerol_acylTrfase"/>
</dbReference>
<evidence type="ECO:0000259" key="5">
    <source>
        <dbReference type="SMART" id="SM00563"/>
    </source>
</evidence>
<keyword evidence="4" id="KW-0472">Membrane</keyword>
<dbReference type="GO" id="GO:0006654">
    <property type="term" value="P:phosphatidic acid biosynthetic process"/>
    <property type="evidence" value="ECO:0007669"/>
    <property type="project" value="TreeGrafter"/>
</dbReference>
<organism evidence="6 9">
    <name type="scientific">Pseudoalteromonas agarivorans</name>
    <dbReference type="NCBI Taxonomy" id="176102"/>
    <lineage>
        <taxon>Bacteria</taxon>
        <taxon>Pseudomonadati</taxon>
        <taxon>Pseudomonadota</taxon>
        <taxon>Gammaproteobacteria</taxon>
        <taxon>Alteromonadales</taxon>
        <taxon>Pseudoalteromonadaceae</taxon>
        <taxon>Pseudoalteromonas</taxon>
    </lineage>
</organism>
<dbReference type="RefSeq" id="WP_054981881.1">
    <property type="nucleotide sequence ID" value="NZ_CP033066.1"/>
</dbReference>
<proteinExistence type="predicted"/>
<feature type="transmembrane region" description="Helical" evidence="4">
    <location>
        <begin position="12"/>
        <end position="37"/>
    </location>
</feature>
<evidence type="ECO:0000313" key="6">
    <source>
        <dbReference type="EMBL" id="AYM88632.1"/>
    </source>
</evidence>
<evidence type="ECO:0000313" key="7">
    <source>
        <dbReference type="EMBL" id="KYL30831.1"/>
    </source>
</evidence>
<sequence>MLNTIIRVIGLVWRIIATGLCFSVFGLGGLFLALLLFPVQRLFQRCPVKQKENARTVVHYSFKFFVALMHYTGAIRFHIKDKAHLANLKGELVLANHPSLIDVVVLISVIKNVDCVVKAHLFKNPFMRGVIKSTGYISNEDPQELLKECEQTLKRGNNLIVFPEGTRSVPHNSLKFKRGAANIALRCHAPITTVLIKMKPNTLTKGTPWYKVAPYQAHFSMQLAPHSFKSDIIYTSDVPAIQSRQLTKGLQQYFTKELSYI</sequence>
<keyword evidence="3 6" id="KW-0012">Acyltransferase</keyword>
<gene>
    <name evidence="7" type="ORF">A2I98_04870</name>
    <name evidence="6" type="ORF">D9T18_18275</name>
</gene>
<dbReference type="AlphaFoldDB" id="A0AAD0XDV4"/>
<evidence type="ECO:0000256" key="3">
    <source>
        <dbReference type="ARBA" id="ARBA00023315"/>
    </source>
</evidence>
<reference evidence="6 9" key="2">
    <citation type="submission" date="2018-10" db="EMBL/GenBank/DDBJ databases">
        <title>Complete Genome Sequence and Transcriptomic Profiles of a Marine Bacterium, Pseudoalteromonas agarivorans Hao 2018.</title>
        <authorList>
            <person name="Hao L."/>
        </authorList>
    </citation>
    <scope>NUCLEOTIDE SEQUENCE [LARGE SCALE GENOMIC DNA]</scope>
    <source>
        <strain evidence="6 9">Hao 2018</strain>
    </source>
</reference>
<evidence type="ECO:0000256" key="2">
    <source>
        <dbReference type="ARBA" id="ARBA00022679"/>
    </source>
</evidence>
<dbReference type="EMBL" id="LVCM01000051">
    <property type="protein sequence ID" value="KYL30831.1"/>
    <property type="molecule type" value="Genomic_DNA"/>
</dbReference>
<keyword evidence="4" id="KW-0812">Transmembrane</keyword>
<dbReference type="EMBL" id="CP033066">
    <property type="protein sequence ID" value="AYM88632.1"/>
    <property type="molecule type" value="Genomic_DNA"/>
</dbReference>
<keyword evidence="2" id="KW-0808">Transferase</keyword>
<dbReference type="CDD" id="cd07989">
    <property type="entry name" value="LPLAT_AGPAT-like"/>
    <property type="match status" value="1"/>
</dbReference>
<reference evidence="7 8" key="1">
    <citation type="submission" date="2016-03" db="EMBL/GenBank/DDBJ databases">
        <authorList>
            <person name="Zhang H."/>
            <person name="Liu R."/>
            <person name="Wang M."/>
            <person name="Wang H."/>
            <person name="Wang L."/>
            <person name="Song L."/>
        </authorList>
    </citation>
    <scope>NUCLEOTIDE SEQUENCE [LARGE SCALE GENOMIC DNA]</scope>
    <source>
        <strain evidence="7 8">DSM 16098</strain>
    </source>
</reference>
<dbReference type="PANTHER" id="PTHR10434">
    <property type="entry name" value="1-ACYL-SN-GLYCEROL-3-PHOSPHATE ACYLTRANSFERASE"/>
    <property type="match status" value="1"/>
</dbReference>
<dbReference type="SUPFAM" id="SSF69593">
    <property type="entry name" value="Glycerol-3-phosphate (1)-acyltransferase"/>
    <property type="match status" value="1"/>
</dbReference>
<feature type="domain" description="Phospholipid/glycerol acyltransferase" evidence="5">
    <location>
        <begin position="91"/>
        <end position="199"/>
    </location>
</feature>